<dbReference type="Proteomes" id="UP000245956">
    <property type="component" value="Unassembled WGS sequence"/>
</dbReference>
<reference evidence="2 3" key="1">
    <citation type="journal article" date="2016" name="Front. Microbiol.">
        <title>Genome and transcriptome sequences reveal the specific parasitism of the nematophagous Purpureocillium lilacinum 36-1.</title>
        <authorList>
            <person name="Xie J."/>
            <person name="Li S."/>
            <person name="Mo C."/>
            <person name="Xiao X."/>
            <person name="Peng D."/>
            <person name="Wang G."/>
            <person name="Xiao Y."/>
        </authorList>
    </citation>
    <scope>NUCLEOTIDE SEQUENCE [LARGE SCALE GENOMIC DNA]</scope>
    <source>
        <strain evidence="2 3">36-1</strain>
    </source>
</reference>
<feature type="compositionally biased region" description="Low complexity" evidence="1">
    <location>
        <begin position="144"/>
        <end position="161"/>
    </location>
</feature>
<dbReference type="EMBL" id="LCWV01000013">
    <property type="protein sequence ID" value="PWI68939.1"/>
    <property type="molecule type" value="Genomic_DNA"/>
</dbReference>
<evidence type="ECO:0000256" key="1">
    <source>
        <dbReference type="SAM" id="MobiDB-lite"/>
    </source>
</evidence>
<organism evidence="2 3">
    <name type="scientific">Purpureocillium lilacinum</name>
    <name type="common">Paecilomyces lilacinus</name>
    <dbReference type="NCBI Taxonomy" id="33203"/>
    <lineage>
        <taxon>Eukaryota</taxon>
        <taxon>Fungi</taxon>
        <taxon>Dikarya</taxon>
        <taxon>Ascomycota</taxon>
        <taxon>Pezizomycotina</taxon>
        <taxon>Sordariomycetes</taxon>
        <taxon>Hypocreomycetidae</taxon>
        <taxon>Hypocreales</taxon>
        <taxon>Ophiocordycipitaceae</taxon>
        <taxon>Purpureocillium</taxon>
    </lineage>
</organism>
<evidence type="ECO:0000313" key="2">
    <source>
        <dbReference type="EMBL" id="PWI68939.1"/>
    </source>
</evidence>
<comment type="caution">
    <text evidence="2">The sequence shown here is derived from an EMBL/GenBank/DDBJ whole genome shotgun (WGS) entry which is preliminary data.</text>
</comment>
<proteinExistence type="predicted"/>
<feature type="compositionally biased region" description="Low complexity" evidence="1">
    <location>
        <begin position="196"/>
        <end position="208"/>
    </location>
</feature>
<feature type="region of interest" description="Disordered" evidence="1">
    <location>
        <begin position="196"/>
        <end position="228"/>
    </location>
</feature>
<evidence type="ECO:0000313" key="3">
    <source>
        <dbReference type="Proteomes" id="UP000245956"/>
    </source>
</evidence>
<sequence>MGLRRQFAVPGAKSGHSGDRRQGRGRLSPTATAAGACVLEGAGRNADRQDGPARAGSAAQHQVGMRALRKTSRGNLRVAVDVEQRSRLPTRSRASPSVPGRGGRQLADSHPARASQDAPRAPSVARSEAGGQPPPQPKVPSRIPGRAQPRPARPACSRAGSKAPGLQLPCGLCGCGCHSVRVGVGWRRRWAAAAAAAPAAPALAPQAPHTRTRTSTAKGYLSVPRPPK</sequence>
<gene>
    <name evidence="2" type="ORF">PCL_01324</name>
</gene>
<dbReference type="AlphaFoldDB" id="A0A2U3E379"/>
<feature type="region of interest" description="Disordered" evidence="1">
    <location>
        <begin position="1"/>
        <end position="161"/>
    </location>
</feature>
<accession>A0A2U3E379</accession>
<protein>
    <submittedName>
        <fullName evidence="2">Uncharacterized protein</fullName>
    </submittedName>
</protein>
<name>A0A2U3E379_PURLI</name>